<keyword evidence="1" id="KW-0732">Signal</keyword>
<dbReference type="Proteomes" id="UP000008710">
    <property type="component" value="Plasmid pRHL2"/>
</dbReference>
<feature type="signal peptide" evidence="1">
    <location>
        <begin position="1"/>
        <end position="36"/>
    </location>
</feature>
<dbReference type="RefSeq" id="WP_011600201.1">
    <property type="nucleotide sequence ID" value="NC_008270.1"/>
</dbReference>
<evidence type="ECO:0000313" key="3">
    <source>
        <dbReference type="Proteomes" id="UP000008710"/>
    </source>
</evidence>
<organism evidence="2 3">
    <name type="scientific">Rhodococcus jostii (strain RHA1)</name>
    <dbReference type="NCBI Taxonomy" id="101510"/>
    <lineage>
        <taxon>Bacteria</taxon>
        <taxon>Bacillati</taxon>
        <taxon>Actinomycetota</taxon>
        <taxon>Actinomycetes</taxon>
        <taxon>Mycobacteriales</taxon>
        <taxon>Nocardiaceae</taxon>
        <taxon>Rhodococcus</taxon>
    </lineage>
</organism>
<dbReference type="EMBL" id="CP000433">
    <property type="protein sequence ID" value="ABH00566.1"/>
    <property type="molecule type" value="Genomic_DNA"/>
</dbReference>
<accession>Q0RVX0</accession>
<evidence type="ECO:0008006" key="4">
    <source>
        <dbReference type="Google" id="ProtNLM"/>
    </source>
</evidence>
<gene>
    <name evidence="2" type="ordered locus">RHA1_ro10377</name>
</gene>
<dbReference type="AlphaFoldDB" id="Q0RVX0"/>
<feature type="chain" id="PRO_5004176368" description="Secreted protein" evidence="1">
    <location>
        <begin position="37"/>
        <end position="151"/>
    </location>
</feature>
<protein>
    <recommendedName>
        <fullName evidence="4">Secreted protein</fullName>
    </recommendedName>
</protein>
<geneLocation type="plasmid" evidence="2 3">
    <name>pRHL2</name>
</geneLocation>
<keyword evidence="2" id="KW-0614">Plasmid</keyword>
<name>Q0RVX0_RHOJR</name>
<dbReference type="KEGG" id="rha:RHA1_ro10377"/>
<dbReference type="PATRIC" id="fig|101510.16.peg.8765"/>
<evidence type="ECO:0000256" key="1">
    <source>
        <dbReference type="SAM" id="SignalP"/>
    </source>
</evidence>
<reference evidence="3" key="1">
    <citation type="journal article" date="2006" name="Proc. Natl. Acad. Sci. U.S.A.">
        <title>The complete genome of Rhodococcus sp. RHA1 provides insights into a catabolic powerhouse.</title>
        <authorList>
            <person name="McLeod M.P."/>
            <person name="Warren R.L."/>
            <person name="Hsiao W.W.L."/>
            <person name="Araki N."/>
            <person name="Myhre M."/>
            <person name="Fernandes C."/>
            <person name="Miyazawa D."/>
            <person name="Wong W."/>
            <person name="Lillquist A.L."/>
            <person name="Wang D."/>
            <person name="Dosanjh M."/>
            <person name="Hara H."/>
            <person name="Petrescu A."/>
            <person name="Morin R.D."/>
            <person name="Yang G."/>
            <person name="Stott J.M."/>
            <person name="Schein J.E."/>
            <person name="Shin H."/>
            <person name="Smailus D."/>
            <person name="Siddiqui A.S."/>
            <person name="Marra M.A."/>
            <person name="Jones S.J.M."/>
            <person name="Holt R."/>
            <person name="Brinkman F.S.L."/>
            <person name="Miyauchi K."/>
            <person name="Fukuda M."/>
            <person name="Davies J.E."/>
            <person name="Mohn W.W."/>
            <person name="Eltis L.D."/>
        </authorList>
    </citation>
    <scope>NUCLEOTIDE SEQUENCE [LARGE SCALE GENOMIC DNA]</scope>
    <source>
        <strain evidence="3">RHA1</strain>
    </source>
</reference>
<sequence length="151" mass="15534">MKDSSRPRLPRILAAGIATLATLTAAIVGAPTMSAAAPVDTVLPVPVAGNTLSFQYATWMGICQGRVIARTDTATPGLTYFRMETGCTGTVHWRNLTTGATGDAEVRASNSPQSPPPVAAATGSGVLVATITLGLPHSTTFWPGMGIWTVP</sequence>
<evidence type="ECO:0000313" key="2">
    <source>
        <dbReference type="EMBL" id="ABH00566.1"/>
    </source>
</evidence>
<proteinExistence type="predicted"/>
<dbReference type="HOGENOM" id="CLU_1814315_0_0_11"/>